<sequence>MPQMCRTKPRLADAYRRSSYRLQIACRWLAVMETFKKLGDFGGFGGFGGPKRGEYITVPTHTRAVGDSTILISLLSGVCHHPASPKRTRVVVCRFREPIDRGLDWQGHAPSIVRWETTARCSGKVPLTCDDNGRAGPTHELGYAIVAEPHYDGWRETSGVVR</sequence>
<reference evidence="1" key="1">
    <citation type="journal article" date="2020" name="Stud. Mycol.">
        <title>101 Dothideomycetes genomes: a test case for predicting lifestyles and emergence of pathogens.</title>
        <authorList>
            <person name="Haridas S."/>
            <person name="Albert R."/>
            <person name="Binder M."/>
            <person name="Bloem J."/>
            <person name="Labutti K."/>
            <person name="Salamov A."/>
            <person name="Andreopoulos B."/>
            <person name="Baker S."/>
            <person name="Barry K."/>
            <person name="Bills G."/>
            <person name="Bluhm B."/>
            <person name="Cannon C."/>
            <person name="Castanera R."/>
            <person name="Culley D."/>
            <person name="Daum C."/>
            <person name="Ezra D."/>
            <person name="Gonzalez J."/>
            <person name="Henrissat B."/>
            <person name="Kuo A."/>
            <person name="Liang C."/>
            <person name="Lipzen A."/>
            <person name="Lutzoni F."/>
            <person name="Magnuson J."/>
            <person name="Mondo S."/>
            <person name="Nolan M."/>
            <person name="Ohm R."/>
            <person name="Pangilinan J."/>
            <person name="Park H.-J."/>
            <person name="Ramirez L."/>
            <person name="Alfaro M."/>
            <person name="Sun H."/>
            <person name="Tritt A."/>
            <person name="Yoshinaga Y."/>
            <person name="Zwiers L.-H."/>
            <person name="Turgeon B."/>
            <person name="Goodwin S."/>
            <person name="Spatafora J."/>
            <person name="Crous P."/>
            <person name="Grigoriev I."/>
        </authorList>
    </citation>
    <scope>NUCLEOTIDE SEQUENCE</scope>
    <source>
        <strain evidence="1">CBS 279.74</strain>
    </source>
</reference>
<name>A0A6G1KI59_9PLEO</name>
<dbReference type="AlphaFoldDB" id="A0A6G1KI59"/>
<keyword evidence="2" id="KW-1185">Reference proteome</keyword>
<evidence type="ECO:0000313" key="2">
    <source>
        <dbReference type="Proteomes" id="UP000799428"/>
    </source>
</evidence>
<gene>
    <name evidence="1" type="ORF">K504DRAFT_464615</name>
</gene>
<organism evidence="1 2">
    <name type="scientific">Pleomassaria siparia CBS 279.74</name>
    <dbReference type="NCBI Taxonomy" id="1314801"/>
    <lineage>
        <taxon>Eukaryota</taxon>
        <taxon>Fungi</taxon>
        <taxon>Dikarya</taxon>
        <taxon>Ascomycota</taxon>
        <taxon>Pezizomycotina</taxon>
        <taxon>Dothideomycetes</taxon>
        <taxon>Pleosporomycetidae</taxon>
        <taxon>Pleosporales</taxon>
        <taxon>Pleomassariaceae</taxon>
        <taxon>Pleomassaria</taxon>
    </lineage>
</organism>
<accession>A0A6G1KI59</accession>
<dbReference type="Proteomes" id="UP000799428">
    <property type="component" value="Unassembled WGS sequence"/>
</dbReference>
<dbReference type="EMBL" id="MU005766">
    <property type="protein sequence ID" value="KAF2712529.1"/>
    <property type="molecule type" value="Genomic_DNA"/>
</dbReference>
<protein>
    <submittedName>
        <fullName evidence="1">Uncharacterized protein</fullName>
    </submittedName>
</protein>
<evidence type="ECO:0000313" key="1">
    <source>
        <dbReference type="EMBL" id="KAF2712529.1"/>
    </source>
</evidence>
<proteinExistence type="predicted"/>